<evidence type="ECO:0000256" key="7">
    <source>
        <dbReference type="ARBA" id="ARBA00022840"/>
    </source>
</evidence>
<feature type="domain" description="Putative sensor" evidence="11">
    <location>
        <begin position="29"/>
        <end position="212"/>
    </location>
</feature>
<dbReference type="InterPro" id="IPR011712">
    <property type="entry name" value="Sig_transdc_His_kin_sub3_dim/P"/>
</dbReference>
<evidence type="ECO:0000259" key="11">
    <source>
        <dbReference type="Pfam" id="PF13796"/>
    </source>
</evidence>
<sequence>MTVHTGLPRRPPTGRAHRAVRRTLAESAYLLTAPGTAVLGVLWVTVTFVAGTLTAASPRFSRRCWSAARSPGDVEWWRVRSLGAAGAHMSPAERRPAASDPGTDPTRWLDAAHAVIMIPVVAVTWLVTVSWWLLGLAFATYPIRNYPVTGPLRPLTLDADGGGSHLSVSLGLTSPASRIVFAVGAALLLAVTLPLVTRVAATVHGRLGEALLSSDSVWHRRISGLEHERDTAQAQAAAAVSAEAEALRRLERDIHDGPQQQLIRLGMELGRARYHFDRDPGLTRKALAEAAIHVQEAVDELRALSRGIAPPLLADRGLAAALASLADRSVVPATLDADAEPVPLGAAAETAAYFVVAEALTNVAKHSDAHSCTIGLRRSADVVRVWITDDGRGGAAVGKGHGLHGLAERVFAVGGTFDIDSPPGGPTTITAELPCR</sequence>
<evidence type="ECO:0000259" key="9">
    <source>
        <dbReference type="Pfam" id="PF02518"/>
    </source>
</evidence>
<keyword evidence="4" id="KW-0808">Transferase</keyword>
<comment type="catalytic activity">
    <reaction evidence="1">
        <text>ATP + protein L-histidine = ADP + protein N-phospho-L-histidine.</text>
        <dbReference type="EC" id="2.7.13.3"/>
    </reaction>
</comment>
<evidence type="ECO:0000259" key="10">
    <source>
        <dbReference type="Pfam" id="PF07730"/>
    </source>
</evidence>
<accession>A0A857KRS5</accession>
<dbReference type="Gene3D" id="1.20.5.1930">
    <property type="match status" value="1"/>
</dbReference>
<evidence type="ECO:0000256" key="4">
    <source>
        <dbReference type="ARBA" id="ARBA00022679"/>
    </source>
</evidence>
<dbReference type="GO" id="GO:0005524">
    <property type="term" value="F:ATP binding"/>
    <property type="evidence" value="ECO:0007669"/>
    <property type="project" value="UniProtKB-KW"/>
</dbReference>
<dbReference type="SUPFAM" id="SSF55874">
    <property type="entry name" value="ATPase domain of HSP90 chaperone/DNA topoisomerase II/histidine kinase"/>
    <property type="match status" value="1"/>
</dbReference>
<dbReference type="RefSeq" id="WP_005193153.1">
    <property type="nucleotide sequence ID" value="NZ_CP045804.1"/>
</dbReference>
<gene>
    <name evidence="12" type="ORF">GII30_19095</name>
</gene>
<dbReference type="InterPro" id="IPR050482">
    <property type="entry name" value="Sensor_HK_TwoCompSys"/>
</dbReference>
<protein>
    <recommendedName>
        <fullName evidence="2">histidine kinase</fullName>
        <ecNumber evidence="2">2.7.13.3</ecNumber>
    </recommendedName>
</protein>
<keyword evidence="8" id="KW-0902">Two-component regulatory system</keyword>
<evidence type="ECO:0000256" key="1">
    <source>
        <dbReference type="ARBA" id="ARBA00000085"/>
    </source>
</evidence>
<feature type="domain" description="Signal transduction histidine kinase subgroup 3 dimerisation and phosphoacceptor" evidence="10">
    <location>
        <begin position="248"/>
        <end position="311"/>
    </location>
</feature>
<evidence type="ECO:0000256" key="2">
    <source>
        <dbReference type="ARBA" id="ARBA00012438"/>
    </source>
</evidence>
<dbReference type="GO" id="GO:0000155">
    <property type="term" value="F:phosphorelay sensor kinase activity"/>
    <property type="evidence" value="ECO:0007669"/>
    <property type="project" value="InterPro"/>
</dbReference>
<dbReference type="PANTHER" id="PTHR24421:SF10">
    <property type="entry name" value="NITRATE_NITRITE SENSOR PROTEIN NARQ"/>
    <property type="match status" value="1"/>
</dbReference>
<evidence type="ECO:0000313" key="12">
    <source>
        <dbReference type="EMBL" id="QHN42154.1"/>
    </source>
</evidence>
<evidence type="ECO:0000256" key="3">
    <source>
        <dbReference type="ARBA" id="ARBA00022553"/>
    </source>
</evidence>
<dbReference type="EC" id="2.7.13.3" evidence="2"/>
<dbReference type="InterPro" id="IPR036890">
    <property type="entry name" value="HATPase_C_sf"/>
</dbReference>
<reference evidence="12" key="1">
    <citation type="journal article" date="2021" name="Nat. Microbiol.">
        <title>Cocultivation of an ultrasmall environmental parasitic bacterium with lytic ability against bacteria associated with wastewater foams.</title>
        <authorList>
            <person name="Batinovic S."/>
            <person name="Rose J.J.A."/>
            <person name="Ratcliffe J."/>
            <person name="Seviour R.J."/>
            <person name="Petrovski S."/>
        </authorList>
    </citation>
    <scope>NUCLEOTIDE SEQUENCE</scope>
    <source>
        <strain evidence="12">CON44</strain>
    </source>
</reference>
<proteinExistence type="predicted"/>
<keyword evidence="3" id="KW-0597">Phosphoprotein</keyword>
<keyword evidence="6 12" id="KW-0418">Kinase</keyword>
<keyword evidence="7" id="KW-0067">ATP-binding</keyword>
<dbReference type="Pfam" id="PF07730">
    <property type="entry name" value="HisKA_3"/>
    <property type="match status" value="1"/>
</dbReference>
<dbReference type="InterPro" id="IPR003594">
    <property type="entry name" value="HATPase_dom"/>
</dbReference>
<dbReference type="CDD" id="cd16917">
    <property type="entry name" value="HATPase_UhpB-NarQ-NarX-like"/>
    <property type="match status" value="1"/>
</dbReference>
<dbReference type="Pfam" id="PF02518">
    <property type="entry name" value="HATPase_c"/>
    <property type="match status" value="1"/>
</dbReference>
<evidence type="ECO:0000256" key="5">
    <source>
        <dbReference type="ARBA" id="ARBA00022741"/>
    </source>
</evidence>
<dbReference type="Pfam" id="PF13796">
    <property type="entry name" value="Sensor"/>
    <property type="match status" value="1"/>
</dbReference>
<dbReference type="Gene3D" id="3.30.565.10">
    <property type="entry name" value="Histidine kinase-like ATPase, C-terminal domain"/>
    <property type="match status" value="1"/>
</dbReference>
<dbReference type="InterPro" id="IPR025828">
    <property type="entry name" value="Put_sensor_dom"/>
</dbReference>
<evidence type="ECO:0000256" key="8">
    <source>
        <dbReference type="ARBA" id="ARBA00023012"/>
    </source>
</evidence>
<dbReference type="GO" id="GO:0046983">
    <property type="term" value="F:protein dimerization activity"/>
    <property type="evidence" value="ECO:0007669"/>
    <property type="project" value="InterPro"/>
</dbReference>
<evidence type="ECO:0000256" key="6">
    <source>
        <dbReference type="ARBA" id="ARBA00022777"/>
    </source>
</evidence>
<name>A0A857KRS5_9ACTN</name>
<dbReference type="AlphaFoldDB" id="A0A857KRS5"/>
<feature type="domain" description="Histidine kinase/HSP90-like ATPase" evidence="9">
    <location>
        <begin position="350"/>
        <end position="434"/>
    </location>
</feature>
<dbReference type="GO" id="GO:0016020">
    <property type="term" value="C:membrane"/>
    <property type="evidence" value="ECO:0007669"/>
    <property type="project" value="InterPro"/>
</dbReference>
<dbReference type="EMBL" id="CP045810">
    <property type="protein sequence ID" value="QHN42154.1"/>
    <property type="molecule type" value="Genomic_DNA"/>
</dbReference>
<dbReference type="PANTHER" id="PTHR24421">
    <property type="entry name" value="NITRATE/NITRITE SENSOR PROTEIN NARX-RELATED"/>
    <property type="match status" value="1"/>
</dbReference>
<organism evidence="12">
    <name type="scientific">Gordonia amarae</name>
    <dbReference type="NCBI Taxonomy" id="36821"/>
    <lineage>
        <taxon>Bacteria</taxon>
        <taxon>Bacillati</taxon>
        <taxon>Actinomycetota</taxon>
        <taxon>Actinomycetes</taxon>
        <taxon>Mycobacteriales</taxon>
        <taxon>Gordoniaceae</taxon>
        <taxon>Gordonia</taxon>
    </lineage>
</organism>
<keyword evidence="5" id="KW-0547">Nucleotide-binding</keyword>